<dbReference type="STRING" id="6186.A0A183JEH0"/>
<feature type="transmembrane region" description="Helical" evidence="2">
    <location>
        <begin position="85"/>
        <end position="105"/>
    </location>
</feature>
<name>A0A183JEH0_9TREM</name>
<proteinExistence type="predicted"/>
<keyword evidence="4" id="KW-1185">Reference proteome</keyword>
<dbReference type="WBParaSite" id="SCUD_0000108201-mRNA-1">
    <property type="protein sequence ID" value="SCUD_0000108201-mRNA-1"/>
    <property type="gene ID" value="SCUD_0000108201"/>
</dbReference>
<feature type="region of interest" description="Disordered" evidence="1">
    <location>
        <begin position="125"/>
        <end position="205"/>
    </location>
</feature>
<evidence type="ECO:0000313" key="3">
    <source>
        <dbReference type="EMBL" id="VDO65516.1"/>
    </source>
</evidence>
<feature type="transmembrane region" description="Helical" evidence="2">
    <location>
        <begin position="243"/>
        <end position="260"/>
    </location>
</feature>
<protein>
    <submittedName>
        <fullName evidence="3 5">Uncharacterized protein</fullName>
    </submittedName>
</protein>
<accession>A0A183JEH0</accession>
<organism evidence="5">
    <name type="scientific">Schistosoma curassoni</name>
    <dbReference type="NCBI Taxonomy" id="6186"/>
    <lineage>
        <taxon>Eukaryota</taxon>
        <taxon>Metazoa</taxon>
        <taxon>Spiralia</taxon>
        <taxon>Lophotrochozoa</taxon>
        <taxon>Platyhelminthes</taxon>
        <taxon>Trematoda</taxon>
        <taxon>Digenea</taxon>
        <taxon>Strigeidida</taxon>
        <taxon>Schistosomatoidea</taxon>
        <taxon>Schistosomatidae</taxon>
        <taxon>Schistosoma</taxon>
    </lineage>
</organism>
<evidence type="ECO:0000256" key="2">
    <source>
        <dbReference type="SAM" id="Phobius"/>
    </source>
</evidence>
<gene>
    <name evidence="3" type="ORF">SCUD_LOCUS1083</name>
</gene>
<reference evidence="5" key="1">
    <citation type="submission" date="2016-06" db="UniProtKB">
        <authorList>
            <consortium name="WormBaseParasite"/>
        </authorList>
    </citation>
    <scope>IDENTIFICATION</scope>
</reference>
<keyword evidence="2" id="KW-1133">Transmembrane helix</keyword>
<keyword evidence="2" id="KW-0472">Membrane</keyword>
<dbReference type="AlphaFoldDB" id="A0A183JEH0"/>
<reference evidence="3 4" key="2">
    <citation type="submission" date="2018-11" db="EMBL/GenBank/DDBJ databases">
        <authorList>
            <consortium name="Pathogen Informatics"/>
        </authorList>
    </citation>
    <scope>NUCLEOTIDE SEQUENCE [LARGE SCALE GENOMIC DNA]</scope>
    <source>
        <strain evidence="3">Dakar</strain>
        <strain evidence="4">Dakar, Senegal</strain>
    </source>
</reference>
<feature type="compositionally biased region" description="Low complexity" evidence="1">
    <location>
        <begin position="146"/>
        <end position="158"/>
    </location>
</feature>
<dbReference type="EMBL" id="UZAK01000837">
    <property type="protein sequence ID" value="VDO65516.1"/>
    <property type="molecule type" value="Genomic_DNA"/>
</dbReference>
<evidence type="ECO:0000313" key="4">
    <source>
        <dbReference type="Proteomes" id="UP000279833"/>
    </source>
</evidence>
<dbReference type="Proteomes" id="UP000279833">
    <property type="component" value="Unassembled WGS sequence"/>
</dbReference>
<evidence type="ECO:0000256" key="1">
    <source>
        <dbReference type="SAM" id="MobiDB-lite"/>
    </source>
</evidence>
<keyword evidence="2" id="KW-0812">Transmembrane</keyword>
<evidence type="ECO:0000313" key="5">
    <source>
        <dbReference type="WBParaSite" id="SCUD_0000108201-mRNA-1"/>
    </source>
</evidence>
<sequence length="273" mass="30857">MVAVDQRLVHTPFVPSESSCSCAPLVWNQGFPTPVGRLSVFTKPFKKPDIRFSSSQFRKQQQCLEQALSLMNPYGNIIEGIGNELLFVITCMGTILFLIAAWISTRVNWELMPVRITLLRHPHRNHDTETETTNAPGTVEPENIDSSGNIFSETSGSSSEDEIDSDTCIHKRSSVQTSITSNDQRNSSSSDEESKTSRTKEKGQINSTSCFNGHLVIKLQYLNEESRFVHASPTMSVNRFKKYVFVLSLCFSLNMFYIFVREPRLINCYLPIL</sequence>
<feature type="compositionally biased region" description="Basic and acidic residues" evidence="1">
    <location>
        <begin position="192"/>
        <end position="203"/>
    </location>
</feature>
<feature type="compositionally biased region" description="Low complexity" evidence="1">
    <location>
        <begin position="180"/>
        <end position="189"/>
    </location>
</feature>